<evidence type="ECO:0000313" key="2">
    <source>
        <dbReference type="Proteomes" id="UP000838878"/>
    </source>
</evidence>
<organism evidence="1 2">
    <name type="scientific">Brenthis ino</name>
    <name type="common">lesser marbled fritillary</name>
    <dbReference type="NCBI Taxonomy" id="405034"/>
    <lineage>
        <taxon>Eukaryota</taxon>
        <taxon>Metazoa</taxon>
        <taxon>Ecdysozoa</taxon>
        <taxon>Arthropoda</taxon>
        <taxon>Hexapoda</taxon>
        <taxon>Insecta</taxon>
        <taxon>Pterygota</taxon>
        <taxon>Neoptera</taxon>
        <taxon>Endopterygota</taxon>
        <taxon>Lepidoptera</taxon>
        <taxon>Glossata</taxon>
        <taxon>Ditrysia</taxon>
        <taxon>Papilionoidea</taxon>
        <taxon>Nymphalidae</taxon>
        <taxon>Heliconiinae</taxon>
        <taxon>Argynnini</taxon>
        <taxon>Brenthis</taxon>
    </lineage>
</organism>
<name>A0A8J9V8R3_9NEOP</name>
<protein>
    <submittedName>
        <fullName evidence="1">Uncharacterized protein</fullName>
    </submittedName>
</protein>
<dbReference type="AlphaFoldDB" id="A0A8J9V8R3"/>
<accession>A0A8J9V8R3</accession>
<reference evidence="1" key="1">
    <citation type="submission" date="2021-12" db="EMBL/GenBank/DDBJ databases">
        <authorList>
            <person name="Martin H S."/>
        </authorList>
    </citation>
    <scope>NUCLEOTIDE SEQUENCE</scope>
</reference>
<keyword evidence="2" id="KW-1185">Reference proteome</keyword>
<evidence type="ECO:0000313" key="1">
    <source>
        <dbReference type="EMBL" id="CAH0717413.1"/>
    </source>
</evidence>
<feature type="non-terminal residue" evidence="1">
    <location>
        <position position="100"/>
    </location>
</feature>
<dbReference type="Proteomes" id="UP000838878">
    <property type="component" value="Chromosome 12"/>
</dbReference>
<gene>
    <name evidence="1" type="ORF">BINO364_LOCUS4024</name>
</gene>
<proteinExistence type="predicted"/>
<dbReference type="EMBL" id="OV170232">
    <property type="protein sequence ID" value="CAH0717413.1"/>
    <property type="molecule type" value="Genomic_DNA"/>
</dbReference>
<sequence length="100" mass="11735">MVHYQGVNSVSMRALSRHSTMIGHNFIRFSSNDKRAPDRRSFDWLGRRYRACPAHPRTHLAPRANRNKVRAARIERERKGSRGLDKLDGHMLKSQCYEFI</sequence>